<dbReference type="EMBL" id="CAMGYJ010000009">
    <property type="protein sequence ID" value="CAI0542436.1"/>
    <property type="molecule type" value="Genomic_DNA"/>
</dbReference>
<dbReference type="AlphaFoldDB" id="A0AAV0QC80"/>
<evidence type="ECO:0000313" key="8">
    <source>
        <dbReference type="Proteomes" id="UP001154282"/>
    </source>
</evidence>
<keyword evidence="3 6" id="KW-0713">Self-incompatibility</keyword>
<evidence type="ECO:0000256" key="2">
    <source>
        <dbReference type="ARBA" id="ARBA00005581"/>
    </source>
</evidence>
<proteinExistence type="inferred from homology"/>
<evidence type="ECO:0000256" key="5">
    <source>
        <dbReference type="ARBA" id="ARBA00022729"/>
    </source>
</evidence>
<dbReference type="GO" id="GO:0005576">
    <property type="term" value="C:extracellular region"/>
    <property type="evidence" value="ECO:0007669"/>
    <property type="project" value="UniProtKB-SubCell"/>
</dbReference>
<dbReference type="PANTHER" id="PTHR31232">
    <property type="match status" value="1"/>
</dbReference>
<feature type="chain" id="PRO_5043106249" description="S-protein homolog" evidence="6">
    <location>
        <begin position="20"/>
        <end position="120"/>
    </location>
</feature>
<dbReference type="InterPro" id="IPR010264">
    <property type="entry name" value="Self-incomp_S1"/>
</dbReference>
<keyword evidence="5 6" id="KW-0732">Signal</keyword>
<dbReference type="GO" id="GO:0060320">
    <property type="term" value="P:rejection of self pollen"/>
    <property type="evidence" value="ECO:0007669"/>
    <property type="project" value="UniProtKB-KW"/>
</dbReference>
<evidence type="ECO:0000313" key="7">
    <source>
        <dbReference type="EMBL" id="CAI0542436.1"/>
    </source>
</evidence>
<keyword evidence="8" id="KW-1185">Reference proteome</keyword>
<comment type="subcellular location">
    <subcellularLocation>
        <location evidence="1 6">Secreted</location>
    </subcellularLocation>
</comment>
<sequence>MIMVVFATIMVIMARPSVQDTVSVTNLLTNKILIVHCRSKDDDLGGQAVAVGDSYSWSFETNVFGGTLFWCNLAVQDKRISFKAYEEYEETFGMWFVHDDGLYGKPKHFPIFKMAAWKRP</sequence>
<evidence type="ECO:0000256" key="3">
    <source>
        <dbReference type="ARBA" id="ARBA00022471"/>
    </source>
</evidence>
<gene>
    <name evidence="7" type="ORF">LITE_LOCUS42486</name>
</gene>
<dbReference type="PANTHER" id="PTHR31232:SF18">
    <property type="entry name" value="S-PROTEIN HOMOLOG"/>
    <property type="match status" value="1"/>
</dbReference>
<dbReference type="Pfam" id="PF05938">
    <property type="entry name" value="Self-incomp_S1"/>
    <property type="match status" value="1"/>
</dbReference>
<reference evidence="7" key="1">
    <citation type="submission" date="2022-08" db="EMBL/GenBank/DDBJ databases">
        <authorList>
            <person name="Gutierrez-Valencia J."/>
        </authorList>
    </citation>
    <scope>NUCLEOTIDE SEQUENCE</scope>
</reference>
<evidence type="ECO:0000256" key="4">
    <source>
        <dbReference type="ARBA" id="ARBA00022525"/>
    </source>
</evidence>
<evidence type="ECO:0000256" key="1">
    <source>
        <dbReference type="ARBA" id="ARBA00004613"/>
    </source>
</evidence>
<evidence type="ECO:0000256" key="6">
    <source>
        <dbReference type="RuleBase" id="RU367044"/>
    </source>
</evidence>
<accession>A0AAV0QC80</accession>
<feature type="signal peptide" evidence="6">
    <location>
        <begin position="1"/>
        <end position="19"/>
    </location>
</feature>
<comment type="caution">
    <text evidence="7">The sequence shown here is derived from an EMBL/GenBank/DDBJ whole genome shotgun (WGS) entry which is preliminary data.</text>
</comment>
<protein>
    <recommendedName>
        <fullName evidence="6">S-protein homolog</fullName>
    </recommendedName>
</protein>
<name>A0AAV0QC80_9ROSI</name>
<comment type="similarity">
    <text evidence="2 6">Belongs to the plant self-incompatibility (S1) protein family.</text>
</comment>
<organism evidence="7 8">
    <name type="scientific">Linum tenue</name>
    <dbReference type="NCBI Taxonomy" id="586396"/>
    <lineage>
        <taxon>Eukaryota</taxon>
        <taxon>Viridiplantae</taxon>
        <taxon>Streptophyta</taxon>
        <taxon>Embryophyta</taxon>
        <taxon>Tracheophyta</taxon>
        <taxon>Spermatophyta</taxon>
        <taxon>Magnoliopsida</taxon>
        <taxon>eudicotyledons</taxon>
        <taxon>Gunneridae</taxon>
        <taxon>Pentapetalae</taxon>
        <taxon>rosids</taxon>
        <taxon>fabids</taxon>
        <taxon>Malpighiales</taxon>
        <taxon>Linaceae</taxon>
        <taxon>Linum</taxon>
    </lineage>
</organism>
<keyword evidence="4 6" id="KW-0964">Secreted</keyword>
<dbReference type="Proteomes" id="UP001154282">
    <property type="component" value="Unassembled WGS sequence"/>
</dbReference>